<dbReference type="OrthoDB" id="6096611at2759"/>
<evidence type="ECO:0000313" key="1">
    <source>
        <dbReference type="EMBL" id="CAC5355065.1"/>
    </source>
</evidence>
<dbReference type="AlphaFoldDB" id="A0A6J7ZUG3"/>
<evidence type="ECO:0000313" key="2">
    <source>
        <dbReference type="Proteomes" id="UP000507470"/>
    </source>
</evidence>
<protein>
    <submittedName>
        <fullName evidence="1">Uncharacterized protein</fullName>
    </submittedName>
</protein>
<keyword evidence="2" id="KW-1185">Reference proteome</keyword>
<name>A0A6J7ZUG3_MYTCO</name>
<dbReference type="Proteomes" id="UP000507470">
    <property type="component" value="Unassembled WGS sequence"/>
</dbReference>
<gene>
    <name evidence="1" type="ORF">MCOR_75</name>
</gene>
<sequence>MNVKRDHNLKSTDDYRKILIVPVNLKCEKRKKFDLYCKARVACFPSQHKQCSDAVIYLNEAAAKKAKGSTALRDLEDSINGTLNNMKHFINNRNVAMENLVIEEQSVSNSISEMRVNVNNHLDELEKNMLNELSKICQISNLIHDEVQTVESITTAMQDFKTGVEMHPGIISLLGGVYNFGKVNFQENNFSLPFKDAKFVRTQIVHTPTTKSFDRTRLQLRQNFKTKGETNGLMCNLPNSHLLIVDFNGDSVIMEYSED</sequence>
<dbReference type="EMBL" id="CACVKT020000002">
    <property type="protein sequence ID" value="CAC5355065.1"/>
    <property type="molecule type" value="Genomic_DNA"/>
</dbReference>
<organism evidence="1 2">
    <name type="scientific">Mytilus coruscus</name>
    <name type="common">Sea mussel</name>
    <dbReference type="NCBI Taxonomy" id="42192"/>
    <lineage>
        <taxon>Eukaryota</taxon>
        <taxon>Metazoa</taxon>
        <taxon>Spiralia</taxon>
        <taxon>Lophotrochozoa</taxon>
        <taxon>Mollusca</taxon>
        <taxon>Bivalvia</taxon>
        <taxon>Autobranchia</taxon>
        <taxon>Pteriomorphia</taxon>
        <taxon>Mytilida</taxon>
        <taxon>Mytiloidea</taxon>
        <taxon>Mytilidae</taxon>
        <taxon>Mytilinae</taxon>
        <taxon>Mytilus</taxon>
    </lineage>
</organism>
<proteinExistence type="predicted"/>
<accession>A0A6J7ZUG3</accession>
<reference evidence="1 2" key="1">
    <citation type="submission" date="2020-06" db="EMBL/GenBank/DDBJ databases">
        <authorList>
            <person name="Li R."/>
            <person name="Bekaert M."/>
        </authorList>
    </citation>
    <scope>NUCLEOTIDE SEQUENCE [LARGE SCALE GENOMIC DNA]</scope>
    <source>
        <strain evidence="2">wild</strain>
    </source>
</reference>